<dbReference type="InterPro" id="IPR051918">
    <property type="entry name" value="STPP_CPPED1"/>
</dbReference>
<dbReference type="OrthoDB" id="45007at2759"/>
<feature type="non-terminal residue" evidence="2">
    <location>
        <position position="1"/>
    </location>
</feature>
<protein>
    <recommendedName>
        <fullName evidence="1">Calcineurin-like phosphoesterase domain-containing protein</fullName>
    </recommendedName>
</protein>
<dbReference type="EMBL" id="MUJZ01004905">
    <property type="protein sequence ID" value="OTF83149.1"/>
    <property type="molecule type" value="Genomic_DNA"/>
</dbReference>
<dbReference type="Proteomes" id="UP000194236">
    <property type="component" value="Unassembled WGS sequence"/>
</dbReference>
<dbReference type="Pfam" id="PF00149">
    <property type="entry name" value="Metallophos"/>
    <property type="match status" value="1"/>
</dbReference>
<proteinExistence type="predicted"/>
<dbReference type="InterPro" id="IPR004843">
    <property type="entry name" value="Calcineurin-like_PHP"/>
</dbReference>
<dbReference type="GO" id="GO:0016787">
    <property type="term" value="F:hydrolase activity"/>
    <property type="evidence" value="ECO:0007669"/>
    <property type="project" value="InterPro"/>
</dbReference>
<gene>
    <name evidence="2" type="ORF">BLA29_001206</name>
</gene>
<name>A0A1Y3BQA0_EURMA</name>
<dbReference type="SUPFAM" id="SSF56300">
    <property type="entry name" value="Metallo-dependent phosphatases"/>
    <property type="match status" value="1"/>
</dbReference>
<dbReference type="AlphaFoldDB" id="A0A1Y3BQA0"/>
<sequence length="287" mass="34436">QNEEFKEDFFFIQAADPQYGLIEQFENPHQTIAKNWTRDRELLNEAIIQWNHMDPKPKFVVICGDLVNDPPFKNQTKRREQLNDLKEDLRQLDRSIPLILLPGNHDLMNQPNIDSLEQYTNEFGDDYYSFWIDSIMFIVLNTQYFKNHDLMNDEFEEQNKWLDEQLMDARLNNYTHVIIFQHIPWFLKTIDERDDDYNTIASEIRRPLIEKFSRSNIHYIFAGHMHQNFEGEFIDDDDHYWLKMITTSAIGAQYNSIEDEPPSESGYRIVNVTRTKIQQKYINIESK</sequence>
<comment type="caution">
    <text evidence="2">The sequence shown here is derived from an EMBL/GenBank/DDBJ whole genome shotgun (WGS) entry which is preliminary data.</text>
</comment>
<accession>A0A1Y3BQA0</accession>
<reference evidence="2 3" key="1">
    <citation type="submission" date="2017-03" db="EMBL/GenBank/DDBJ databases">
        <title>Genome Survey of Euroglyphus maynei.</title>
        <authorList>
            <person name="Arlian L.G."/>
            <person name="Morgan M.S."/>
            <person name="Rider S.D."/>
        </authorList>
    </citation>
    <scope>NUCLEOTIDE SEQUENCE [LARGE SCALE GENOMIC DNA]</scope>
    <source>
        <strain evidence="2">Arlian Lab</strain>
        <tissue evidence="2">Whole body</tissue>
    </source>
</reference>
<feature type="domain" description="Calcineurin-like phosphoesterase" evidence="1">
    <location>
        <begin position="46"/>
        <end position="227"/>
    </location>
</feature>
<evidence type="ECO:0000313" key="2">
    <source>
        <dbReference type="EMBL" id="OTF83149.1"/>
    </source>
</evidence>
<dbReference type="InterPro" id="IPR029052">
    <property type="entry name" value="Metallo-depent_PP-like"/>
</dbReference>
<dbReference type="PANTHER" id="PTHR43143:SF1">
    <property type="entry name" value="SERINE_THREONINE-PROTEIN PHOSPHATASE CPPED1"/>
    <property type="match status" value="1"/>
</dbReference>
<organism evidence="2 3">
    <name type="scientific">Euroglyphus maynei</name>
    <name type="common">Mayne's house dust mite</name>
    <dbReference type="NCBI Taxonomy" id="6958"/>
    <lineage>
        <taxon>Eukaryota</taxon>
        <taxon>Metazoa</taxon>
        <taxon>Ecdysozoa</taxon>
        <taxon>Arthropoda</taxon>
        <taxon>Chelicerata</taxon>
        <taxon>Arachnida</taxon>
        <taxon>Acari</taxon>
        <taxon>Acariformes</taxon>
        <taxon>Sarcoptiformes</taxon>
        <taxon>Astigmata</taxon>
        <taxon>Psoroptidia</taxon>
        <taxon>Analgoidea</taxon>
        <taxon>Pyroglyphidae</taxon>
        <taxon>Pyroglyphinae</taxon>
        <taxon>Euroglyphus</taxon>
    </lineage>
</organism>
<evidence type="ECO:0000313" key="3">
    <source>
        <dbReference type="Proteomes" id="UP000194236"/>
    </source>
</evidence>
<keyword evidence="3" id="KW-1185">Reference proteome</keyword>
<dbReference type="Gene3D" id="3.60.21.10">
    <property type="match status" value="1"/>
</dbReference>
<evidence type="ECO:0000259" key="1">
    <source>
        <dbReference type="Pfam" id="PF00149"/>
    </source>
</evidence>
<dbReference type="PANTHER" id="PTHR43143">
    <property type="entry name" value="METALLOPHOSPHOESTERASE, CALCINEURIN SUPERFAMILY"/>
    <property type="match status" value="1"/>
</dbReference>